<dbReference type="Proteomes" id="UP001549749">
    <property type="component" value="Unassembled WGS sequence"/>
</dbReference>
<evidence type="ECO:0000313" key="3">
    <source>
        <dbReference type="Proteomes" id="UP001549749"/>
    </source>
</evidence>
<evidence type="ECO:0000313" key="2">
    <source>
        <dbReference type="EMBL" id="MET6997479.1"/>
    </source>
</evidence>
<dbReference type="SUPFAM" id="SSF51338">
    <property type="entry name" value="Composite domain of metallo-dependent hydrolases"/>
    <property type="match status" value="1"/>
</dbReference>
<reference evidence="2 3" key="1">
    <citation type="submission" date="2024-06" db="EMBL/GenBank/DDBJ databases">
        <title>Chitinophaga defluvii sp. nov., isolated from municipal sewage.</title>
        <authorList>
            <person name="Zhang L."/>
        </authorList>
    </citation>
    <scope>NUCLEOTIDE SEQUENCE [LARGE SCALE GENOMIC DNA]</scope>
    <source>
        <strain evidence="2 3">H8</strain>
    </source>
</reference>
<keyword evidence="3" id="KW-1185">Reference proteome</keyword>
<sequence>MKSLPAITSFCFFVLISCNSSVQKDNKKASAIYFNGDIITMEGDSAVYTEAILVTDGKIAATGTKAAMMQQADDATQQVDLQGKTLLPAFIDAHGHVGGYAALEAAANLMPEPYGKVMSVPMLQQALRDYIKAKNIPAGVPVIGNGYDDAVMTEHRHPTAAELDAVTTEHPVYIMHTSGHMGVANTLFMKKMGVNYTTPDPPGGLMGRDPKTRQLTGKMMENANIRALSLLATLLPPDSTKDKFAGLLSAEKVWLANGQTTICEGRTSPEQIRLIREAAAKGLLKGDIVVLPDYDANKDSLAVWKQYYNKYDGHFKIGGIKMTFDGSPQGKSAWLTQPYLVPPDGEKPGFRGHPIYTHAAAYAGLKAIFEHGMPAHIHCNGDAAIDEALVLIDSLQKQGLQPAGIRCVLVHAQVTRPDHLARFKQLNIIPSWFPTHCYLWGDWHLTSVLGPERANHISPLMDGLKNHIMFTIHHDAPVTPPDLLTAIYAAVNRTTRSGIILGADQRISPYEALKAITINAADQWGEEATKGSLVKGKRADLVILDKNPLKVAPATIKDIKVMETIKDGTPVYTRPH</sequence>
<evidence type="ECO:0000259" key="1">
    <source>
        <dbReference type="Pfam" id="PF07969"/>
    </source>
</evidence>
<dbReference type="SUPFAM" id="SSF51556">
    <property type="entry name" value="Metallo-dependent hydrolases"/>
    <property type="match status" value="1"/>
</dbReference>
<organism evidence="2 3">
    <name type="scientific">Chitinophaga defluvii</name>
    <dbReference type="NCBI Taxonomy" id="3163343"/>
    <lineage>
        <taxon>Bacteria</taxon>
        <taxon>Pseudomonadati</taxon>
        <taxon>Bacteroidota</taxon>
        <taxon>Chitinophagia</taxon>
        <taxon>Chitinophagales</taxon>
        <taxon>Chitinophagaceae</taxon>
        <taxon>Chitinophaga</taxon>
    </lineage>
</organism>
<gene>
    <name evidence="2" type="ORF">ABR189_08870</name>
</gene>
<dbReference type="Gene3D" id="2.30.40.10">
    <property type="entry name" value="Urease, subunit C, domain 1"/>
    <property type="match status" value="1"/>
</dbReference>
<dbReference type="Pfam" id="PF07969">
    <property type="entry name" value="Amidohydro_3"/>
    <property type="match status" value="1"/>
</dbReference>
<dbReference type="PANTHER" id="PTHR22642">
    <property type="entry name" value="IMIDAZOLONEPROPIONASE"/>
    <property type="match status" value="1"/>
</dbReference>
<dbReference type="InterPro" id="IPR033932">
    <property type="entry name" value="YtcJ-like"/>
</dbReference>
<dbReference type="InterPro" id="IPR032466">
    <property type="entry name" value="Metal_Hydrolase"/>
</dbReference>
<accession>A0ABV2T383</accession>
<feature type="domain" description="Amidohydrolase 3" evidence="1">
    <location>
        <begin position="79"/>
        <end position="572"/>
    </location>
</feature>
<dbReference type="PANTHER" id="PTHR22642:SF2">
    <property type="entry name" value="PROTEIN LONG AFTER FAR-RED 3"/>
    <property type="match status" value="1"/>
</dbReference>
<name>A0ABV2T383_9BACT</name>
<dbReference type="RefSeq" id="WP_354660115.1">
    <property type="nucleotide sequence ID" value="NZ_JBEXAC010000001.1"/>
</dbReference>
<protein>
    <submittedName>
        <fullName evidence="2">Amidohydrolase</fullName>
    </submittedName>
</protein>
<dbReference type="Gene3D" id="3.20.20.140">
    <property type="entry name" value="Metal-dependent hydrolases"/>
    <property type="match status" value="1"/>
</dbReference>
<dbReference type="Gene3D" id="3.10.310.70">
    <property type="match status" value="1"/>
</dbReference>
<dbReference type="InterPro" id="IPR011059">
    <property type="entry name" value="Metal-dep_hydrolase_composite"/>
</dbReference>
<dbReference type="EMBL" id="JBEXAC010000001">
    <property type="protein sequence ID" value="MET6997479.1"/>
    <property type="molecule type" value="Genomic_DNA"/>
</dbReference>
<dbReference type="CDD" id="cd01300">
    <property type="entry name" value="YtcJ_like"/>
    <property type="match status" value="1"/>
</dbReference>
<proteinExistence type="predicted"/>
<comment type="caution">
    <text evidence="2">The sequence shown here is derived from an EMBL/GenBank/DDBJ whole genome shotgun (WGS) entry which is preliminary data.</text>
</comment>
<dbReference type="PROSITE" id="PS51257">
    <property type="entry name" value="PROKAR_LIPOPROTEIN"/>
    <property type="match status" value="1"/>
</dbReference>
<dbReference type="InterPro" id="IPR013108">
    <property type="entry name" value="Amidohydro_3"/>
</dbReference>